<comment type="caution">
    <text evidence="1">The sequence shown here is derived from an EMBL/GenBank/DDBJ whole genome shotgun (WGS) entry which is preliminary data.</text>
</comment>
<gene>
    <name evidence="1" type="ORF">AT274_12215</name>
</gene>
<accession>A0A150B557</accession>
<organism evidence="1 2">
    <name type="scientific">Bacillus cereus</name>
    <dbReference type="NCBI Taxonomy" id="1396"/>
    <lineage>
        <taxon>Bacteria</taxon>
        <taxon>Bacillati</taxon>
        <taxon>Bacillota</taxon>
        <taxon>Bacilli</taxon>
        <taxon>Bacillales</taxon>
        <taxon>Bacillaceae</taxon>
        <taxon>Bacillus</taxon>
        <taxon>Bacillus cereus group</taxon>
    </lineage>
</organism>
<dbReference type="AlphaFoldDB" id="A0A150B557"/>
<feature type="non-terminal residue" evidence="1">
    <location>
        <position position="1"/>
    </location>
</feature>
<feature type="non-terminal residue" evidence="1">
    <location>
        <position position="85"/>
    </location>
</feature>
<reference evidence="1 2" key="1">
    <citation type="submission" date="2015-12" db="EMBL/GenBank/DDBJ databases">
        <title>Bacillus cereus Group isolate.</title>
        <authorList>
            <person name="Kovac J."/>
        </authorList>
    </citation>
    <scope>NUCLEOTIDE SEQUENCE [LARGE SCALE GENOMIC DNA]</scope>
    <source>
        <strain evidence="1 2">FSL W8-0275</strain>
    </source>
</reference>
<sequence>PERQRAPQGQKLHPPHILNEPLSLFIGIQLQWLESIGHFTPSNEAKSASLSGVPMSKDSKRATFAFYGIQLQWLECSAASLLPER</sequence>
<evidence type="ECO:0000313" key="1">
    <source>
        <dbReference type="EMBL" id="KXX97475.1"/>
    </source>
</evidence>
<protein>
    <submittedName>
        <fullName evidence="1">Uncharacterized protein</fullName>
    </submittedName>
</protein>
<evidence type="ECO:0000313" key="2">
    <source>
        <dbReference type="Proteomes" id="UP000075591"/>
    </source>
</evidence>
<name>A0A150B557_BACCE</name>
<proteinExistence type="predicted"/>
<dbReference type="EMBL" id="LOMT01000092">
    <property type="protein sequence ID" value="KXX97475.1"/>
    <property type="molecule type" value="Genomic_DNA"/>
</dbReference>
<dbReference type="Proteomes" id="UP000075591">
    <property type="component" value="Unassembled WGS sequence"/>
</dbReference>